<name>A0A840QM00_9BACI</name>
<gene>
    <name evidence="2" type="ORF">HNQ41_000520</name>
</gene>
<dbReference type="Gene3D" id="1.10.10.800">
    <property type="match status" value="1"/>
</dbReference>
<accession>A0A840QM00</accession>
<evidence type="ECO:0000259" key="1">
    <source>
        <dbReference type="Pfam" id="PF12146"/>
    </source>
</evidence>
<organism evidence="2 3">
    <name type="scientific">Texcoconibacillus texcoconensis</name>
    <dbReference type="NCBI Taxonomy" id="1095777"/>
    <lineage>
        <taxon>Bacteria</taxon>
        <taxon>Bacillati</taxon>
        <taxon>Bacillota</taxon>
        <taxon>Bacilli</taxon>
        <taxon>Bacillales</taxon>
        <taxon>Bacillaceae</taxon>
        <taxon>Texcoconibacillus</taxon>
    </lineage>
</organism>
<dbReference type="AlphaFoldDB" id="A0A840QM00"/>
<dbReference type="InterPro" id="IPR050261">
    <property type="entry name" value="FrsA_esterase"/>
</dbReference>
<proteinExistence type="predicted"/>
<reference evidence="2 3" key="1">
    <citation type="submission" date="2020-08" db="EMBL/GenBank/DDBJ databases">
        <title>Genomic Encyclopedia of Type Strains, Phase IV (KMG-IV): sequencing the most valuable type-strain genomes for metagenomic binning, comparative biology and taxonomic classification.</title>
        <authorList>
            <person name="Goeker M."/>
        </authorList>
    </citation>
    <scope>NUCLEOTIDE SEQUENCE [LARGE SCALE GENOMIC DNA]</scope>
    <source>
        <strain evidence="2 3">DSM 24696</strain>
    </source>
</reference>
<dbReference type="PANTHER" id="PTHR22946">
    <property type="entry name" value="DIENELACTONE HYDROLASE DOMAIN-CONTAINING PROTEIN-RELATED"/>
    <property type="match status" value="1"/>
</dbReference>
<feature type="domain" description="Serine aminopeptidase S33" evidence="1">
    <location>
        <begin position="31"/>
        <end position="252"/>
    </location>
</feature>
<dbReference type="RefSeq" id="WP_246421462.1">
    <property type="nucleotide sequence ID" value="NZ_JACHHB010000002.1"/>
</dbReference>
<evidence type="ECO:0000313" key="3">
    <source>
        <dbReference type="Proteomes" id="UP000551878"/>
    </source>
</evidence>
<comment type="caution">
    <text evidence="2">The sequence shown here is derived from an EMBL/GenBank/DDBJ whole genome shotgun (WGS) entry which is preliminary data.</text>
</comment>
<protein>
    <recommendedName>
        <fullName evidence="1">Serine aminopeptidase S33 domain-containing protein</fullName>
    </recommendedName>
</protein>
<sequence>MMVEKQVSFYSEGYRLSGTFYYPDNLQKGDVRPAIIPASGYQGVNKFYPRLFAKYLTKKGYICLGFDYRGFADSEGEKGRVHVRDQVEDIQHALTFLQLQKNVDVERIGLIGWGMGASNVIEVAAKNKNVAAVAALNGFYDGKRWLKSVHAYKDWIDIVETLEEDRILRVTKGKSALADPFIHYPLDPATADYVQKELAHVEGFGEQTRLSFTDSIIDMNVESVVANVSPAPLFIGHGVNNILHPYDEACHLERAAAEPRTFYQIRGKHNDFMYEGHPEFHRLVEALHQFFTRSFKAGKLSTQSFG</sequence>
<dbReference type="EMBL" id="JACHHB010000002">
    <property type="protein sequence ID" value="MBB5172376.1"/>
    <property type="molecule type" value="Genomic_DNA"/>
</dbReference>
<dbReference type="InterPro" id="IPR029058">
    <property type="entry name" value="AB_hydrolase_fold"/>
</dbReference>
<dbReference type="Gene3D" id="3.40.50.1820">
    <property type="entry name" value="alpha/beta hydrolase"/>
    <property type="match status" value="1"/>
</dbReference>
<dbReference type="Pfam" id="PF12146">
    <property type="entry name" value="Hydrolase_4"/>
    <property type="match status" value="1"/>
</dbReference>
<dbReference type="Proteomes" id="UP000551878">
    <property type="component" value="Unassembled WGS sequence"/>
</dbReference>
<dbReference type="InterPro" id="IPR022742">
    <property type="entry name" value="Hydrolase_4"/>
</dbReference>
<keyword evidence="3" id="KW-1185">Reference proteome</keyword>
<dbReference type="SUPFAM" id="SSF53474">
    <property type="entry name" value="alpha/beta-Hydrolases"/>
    <property type="match status" value="1"/>
</dbReference>
<evidence type="ECO:0000313" key="2">
    <source>
        <dbReference type="EMBL" id="MBB5172376.1"/>
    </source>
</evidence>